<feature type="region of interest" description="Disordered" evidence="1">
    <location>
        <begin position="81"/>
        <end position="102"/>
    </location>
</feature>
<evidence type="ECO:0000313" key="2">
    <source>
        <dbReference type="EMBL" id="RPB06434.1"/>
    </source>
</evidence>
<feature type="compositionally biased region" description="Polar residues" evidence="1">
    <location>
        <begin position="1"/>
        <end position="12"/>
    </location>
</feature>
<feature type="region of interest" description="Disordered" evidence="1">
    <location>
        <begin position="1"/>
        <end position="32"/>
    </location>
</feature>
<dbReference type="EMBL" id="ML119353">
    <property type="protein sequence ID" value="RPB06434.1"/>
    <property type="molecule type" value="Genomic_DNA"/>
</dbReference>
<protein>
    <submittedName>
        <fullName evidence="2">Uncharacterized protein</fullName>
    </submittedName>
</protein>
<reference evidence="2 3" key="1">
    <citation type="journal article" date="2018" name="Nat. Ecol. Evol.">
        <title>Pezizomycetes genomes reveal the molecular basis of ectomycorrhizal truffle lifestyle.</title>
        <authorList>
            <person name="Murat C."/>
            <person name="Payen T."/>
            <person name="Noel B."/>
            <person name="Kuo A."/>
            <person name="Morin E."/>
            <person name="Chen J."/>
            <person name="Kohler A."/>
            <person name="Krizsan K."/>
            <person name="Balestrini R."/>
            <person name="Da Silva C."/>
            <person name="Montanini B."/>
            <person name="Hainaut M."/>
            <person name="Levati E."/>
            <person name="Barry K.W."/>
            <person name="Belfiori B."/>
            <person name="Cichocki N."/>
            <person name="Clum A."/>
            <person name="Dockter R.B."/>
            <person name="Fauchery L."/>
            <person name="Guy J."/>
            <person name="Iotti M."/>
            <person name="Le Tacon F."/>
            <person name="Lindquist E.A."/>
            <person name="Lipzen A."/>
            <person name="Malagnac F."/>
            <person name="Mello A."/>
            <person name="Molinier V."/>
            <person name="Miyauchi S."/>
            <person name="Poulain J."/>
            <person name="Riccioni C."/>
            <person name="Rubini A."/>
            <person name="Sitrit Y."/>
            <person name="Splivallo R."/>
            <person name="Traeger S."/>
            <person name="Wang M."/>
            <person name="Zifcakova L."/>
            <person name="Wipf D."/>
            <person name="Zambonelli A."/>
            <person name="Paolocci F."/>
            <person name="Nowrousian M."/>
            <person name="Ottonello S."/>
            <person name="Baldrian P."/>
            <person name="Spatafora J.W."/>
            <person name="Henrissat B."/>
            <person name="Nagy L.G."/>
            <person name="Aury J.M."/>
            <person name="Wincker P."/>
            <person name="Grigoriev I.V."/>
            <person name="Bonfante P."/>
            <person name="Martin F.M."/>
        </authorList>
    </citation>
    <scope>NUCLEOTIDE SEQUENCE [LARGE SCALE GENOMIC DNA]</scope>
    <source>
        <strain evidence="2 3">CCBAS932</strain>
    </source>
</reference>
<keyword evidence="3" id="KW-1185">Reference proteome</keyword>
<dbReference type="Proteomes" id="UP000277580">
    <property type="component" value="Unassembled WGS sequence"/>
</dbReference>
<evidence type="ECO:0000313" key="3">
    <source>
        <dbReference type="Proteomes" id="UP000277580"/>
    </source>
</evidence>
<accession>A0A3N4K7C2</accession>
<sequence>MSVQENSESSQPAPYGYTATGRIRKKPLKSSVRVPEPNRYEASRNTNVRFINCSACYKDFSYQFDPHRAVWKHLQHFASKDPKHEEARDTFKKEERKEKSRIHAANCRARNVRKAKRVSAQFAAKAKIQRNLRRAGEFSEENLKKLLEEKMVEWDIEN</sequence>
<proteinExistence type="predicted"/>
<name>A0A3N4K7C2_9PEZI</name>
<gene>
    <name evidence="2" type="ORF">P167DRAFT_580547</name>
</gene>
<feature type="compositionally biased region" description="Basic and acidic residues" evidence="1">
    <location>
        <begin position="81"/>
        <end position="98"/>
    </location>
</feature>
<evidence type="ECO:0000256" key="1">
    <source>
        <dbReference type="SAM" id="MobiDB-lite"/>
    </source>
</evidence>
<organism evidence="2 3">
    <name type="scientific">Morchella conica CCBAS932</name>
    <dbReference type="NCBI Taxonomy" id="1392247"/>
    <lineage>
        <taxon>Eukaryota</taxon>
        <taxon>Fungi</taxon>
        <taxon>Dikarya</taxon>
        <taxon>Ascomycota</taxon>
        <taxon>Pezizomycotina</taxon>
        <taxon>Pezizomycetes</taxon>
        <taxon>Pezizales</taxon>
        <taxon>Morchellaceae</taxon>
        <taxon>Morchella</taxon>
    </lineage>
</organism>
<dbReference type="InParanoid" id="A0A3N4K7C2"/>
<dbReference type="AlphaFoldDB" id="A0A3N4K7C2"/>